<feature type="domain" description="PLD phosphodiesterase" evidence="3">
    <location>
        <begin position="438"/>
        <end position="465"/>
    </location>
</feature>
<evidence type="ECO:0000313" key="5">
    <source>
        <dbReference type="Proteomes" id="UP000464787"/>
    </source>
</evidence>
<sequence length="548" mass="59379">MPVASVLSPHLRRASCSALAALGFAALLSGCAGLPANEGRVESKALQDPSATTLATRIAADAPTDTQARHRAGFRLLGDVESAYGARLALIDTAEKTIDLQYYSIHYDRSTEALLQRVRAAAARGVRVRMLIDDFNAGGENARVLRMDEVPGIEVRLFNPVQGPRNWQPGRLFTALFDFQRIQQRMHNKALIADNVLAVTGGRNLGDEYFGQDSKSNFLDLDVLVAGALVRQISGTFDAYWNNPLAYPAATLLTQQERQSLDRKRKPQPDAAPAQGGESHPADTSAAAAPAEPDSARPVPGSAGIAQDIEKGTLKLNWAPATYVADHPEKISGDEPDDEDETVVDGMINLIQRAKSDLLIVSPYFVPGAEMMKAFEGIRARGVRIRVLTNSLASNDAPLAHVGYARYRKALLALGIELYELKAMGETERRFLGSTPQSRSSLHAKTLVMDGRLLVVGTMNLDLRSALQNTEQAIVIRSRSLSGELTPAIEQALQDSYRPAMQDGRLVWHVPASDKERAGQVLTSEPDASTSLKLMVDIAGPFAPEEML</sequence>
<dbReference type="SUPFAM" id="SSF56024">
    <property type="entry name" value="Phospholipase D/nuclease"/>
    <property type="match status" value="2"/>
</dbReference>
<evidence type="ECO:0000313" key="4">
    <source>
        <dbReference type="EMBL" id="QHI97926.1"/>
    </source>
</evidence>
<dbReference type="Gene3D" id="3.30.870.10">
    <property type="entry name" value="Endonuclease Chain A"/>
    <property type="match status" value="2"/>
</dbReference>
<feature type="signal peptide" evidence="2">
    <location>
        <begin position="1"/>
        <end position="20"/>
    </location>
</feature>
<keyword evidence="5" id="KW-1185">Reference proteome</keyword>
<feature type="compositionally biased region" description="Low complexity" evidence="1">
    <location>
        <begin position="278"/>
        <end position="293"/>
    </location>
</feature>
<dbReference type="CDD" id="cd09111">
    <property type="entry name" value="PLDc_ymdC_like_1"/>
    <property type="match status" value="1"/>
</dbReference>
<keyword evidence="2" id="KW-0732">Signal</keyword>
<dbReference type="Pfam" id="PF13091">
    <property type="entry name" value="PLDc_2"/>
    <property type="match status" value="2"/>
</dbReference>
<dbReference type="PANTHER" id="PTHR21248">
    <property type="entry name" value="CARDIOLIPIN SYNTHASE"/>
    <property type="match status" value="1"/>
</dbReference>
<dbReference type="EMBL" id="CP047650">
    <property type="protein sequence ID" value="QHI97926.1"/>
    <property type="molecule type" value="Genomic_DNA"/>
</dbReference>
<proteinExistence type="predicted"/>
<dbReference type="PANTHER" id="PTHR21248:SF12">
    <property type="entry name" value="CARDIOLIPIN SYNTHASE C"/>
    <property type="match status" value="1"/>
</dbReference>
<dbReference type="GO" id="GO:0030572">
    <property type="term" value="F:phosphatidyltransferase activity"/>
    <property type="evidence" value="ECO:0007669"/>
    <property type="project" value="UniProtKB-ARBA"/>
</dbReference>
<dbReference type="KEGG" id="xyk:GT347_07930"/>
<dbReference type="Proteomes" id="UP000464787">
    <property type="component" value="Chromosome"/>
</dbReference>
<dbReference type="AlphaFoldDB" id="A0A857J2F9"/>
<evidence type="ECO:0000259" key="3">
    <source>
        <dbReference type="PROSITE" id="PS50035"/>
    </source>
</evidence>
<dbReference type="GO" id="GO:0032049">
    <property type="term" value="P:cardiolipin biosynthetic process"/>
    <property type="evidence" value="ECO:0007669"/>
    <property type="project" value="UniProtKB-ARBA"/>
</dbReference>
<reference evidence="4 5" key="1">
    <citation type="submission" date="2020-01" db="EMBL/GenBank/DDBJ databases">
        <title>Genome sequencing of strain KACC 21265.</title>
        <authorList>
            <person name="Heo J."/>
            <person name="Kim S.-J."/>
            <person name="Kim J.-S."/>
            <person name="Hong S.-B."/>
            <person name="Kwon S.-W."/>
        </authorList>
    </citation>
    <scope>NUCLEOTIDE SEQUENCE [LARGE SCALE GENOMIC DNA]</scope>
    <source>
        <strain evidence="4 5">KACC 21265</strain>
    </source>
</reference>
<dbReference type="CDD" id="cd09113">
    <property type="entry name" value="PLDc_ymdC_like_2"/>
    <property type="match status" value="1"/>
</dbReference>
<accession>A0A857J2F9</accession>
<evidence type="ECO:0000256" key="2">
    <source>
        <dbReference type="SAM" id="SignalP"/>
    </source>
</evidence>
<name>A0A857J2F9_9BURK</name>
<feature type="domain" description="PLD phosphodiesterase" evidence="3">
    <location>
        <begin position="182"/>
        <end position="209"/>
    </location>
</feature>
<evidence type="ECO:0000256" key="1">
    <source>
        <dbReference type="SAM" id="MobiDB-lite"/>
    </source>
</evidence>
<dbReference type="InterPro" id="IPR001736">
    <property type="entry name" value="PLipase_D/transphosphatidylase"/>
</dbReference>
<dbReference type="InterPro" id="IPR025202">
    <property type="entry name" value="PLD-like_dom"/>
</dbReference>
<dbReference type="PROSITE" id="PS50035">
    <property type="entry name" value="PLD"/>
    <property type="match status" value="2"/>
</dbReference>
<feature type="region of interest" description="Disordered" evidence="1">
    <location>
        <begin position="256"/>
        <end position="304"/>
    </location>
</feature>
<organism evidence="4 5">
    <name type="scientific">Xylophilus rhododendri</name>
    <dbReference type="NCBI Taxonomy" id="2697032"/>
    <lineage>
        <taxon>Bacteria</taxon>
        <taxon>Pseudomonadati</taxon>
        <taxon>Pseudomonadota</taxon>
        <taxon>Betaproteobacteria</taxon>
        <taxon>Burkholderiales</taxon>
        <taxon>Xylophilus</taxon>
    </lineage>
</organism>
<dbReference type="SMART" id="SM00155">
    <property type="entry name" value="PLDc"/>
    <property type="match status" value="2"/>
</dbReference>
<feature type="chain" id="PRO_5032805785" evidence="2">
    <location>
        <begin position="21"/>
        <end position="548"/>
    </location>
</feature>
<dbReference type="RefSeq" id="WP_160551443.1">
    <property type="nucleotide sequence ID" value="NZ_CP047650.1"/>
</dbReference>
<protein>
    <submittedName>
        <fullName evidence="4">Phospholipase D family protein</fullName>
    </submittedName>
</protein>
<gene>
    <name evidence="4" type="ORF">GT347_07930</name>
</gene>